<evidence type="ECO:0000313" key="2">
    <source>
        <dbReference type="EMBL" id="KAK2735349.1"/>
    </source>
</evidence>
<evidence type="ECO:0000313" key="3">
    <source>
        <dbReference type="Proteomes" id="UP001281614"/>
    </source>
</evidence>
<name>A0AAD9Y2F5_COLKA</name>
<dbReference type="EMBL" id="VYYT01000444">
    <property type="protein sequence ID" value="KAK2735349.1"/>
    <property type="molecule type" value="Genomic_DNA"/>
</dbReference>
<feature type="compositionally biased region" description="Polar residues" evidence="1">
    <location>
        <begin position="116"/>
        <end position="137"/>
    </location>
</feature>
<keyword evidence="3" id="KW-1185">Reference proteome</keyword>
<comment type="caution">
    <text evidence="2">The sequence shown here is derived from an EMBL/GenBank/DDBJ whole genome shotgun (WGS) entry which is preliminary data.</text>
</comment>
<feature type="region of interest" description="Disordered" evidence="1">
    <location>
        <begin position="115"/>
        <end position="170"/>
    </location>
</feature>
<dbReference type="Proteomes" id="UP001281614">
    <property type="component" value="Unassembled WGS sequence"/>
</dbReference>
<proteinExistence type="predicted"/>
<evidence type="ECO:0000256" key="1">
    <source>
        <dbReference type="SAM" id="MobiDB-lite"/>
    </source>
</evidence>
<feature type="compositionally biased region" description="Low complexity" evidence="1">
    <location>
        <begin position="155"/>
        <end position="164"/>
    </location>
</feature>
<gene>
    <name evidence="2" type="ORF">CKAH01_01730</name>
</gene>
<dbReference type="AlphaFoldDB" id="A0AAD9Y2F5"/>
<sequence length="170" mass="17865">MQFPTDSKKKRGEGVYASPPCDAQSFRRTDVLGTQARPCLPLCVSPSLFCPAVWSSLGTPVGALPVAGGLFSCLSMARGSLRSAYPASRRASAHLAARDGTKTHEERIKSKRTLTIGASQSSTQSEEGCPLSTQKGSTPALRAIRFRARTRSTKGVEGAAAAKGVRGGQK</sequence>
<reference evidence="2" key="1">
    <citation type="submission" date="2023-02" db="EMBL/GenBank/DDBJ databases">
        <title>Colletotrichum kahawae CIFC_Que2 genome sequencing and assembly.</title>
        <authorList>
            <person name="Baroncelli R."/>
        </authorList>
    </citation>
    <scope>NUCLEOTIDE SEQUENCE</scope>
    <source>
        <strain evidence="2">CIFC_Que2</strain>
    </source>
</reference>
<accession>A0AAD9Y2F5</accession>
<protein>
    <submittedName>
        <fullName evidence="2">Uncharacterized protein</fullName>
    </submittedName>
</protein>
<feature type="region of interest" description="Disordered" evidence="1">
    <location>
        <begin position="1"/>
        <end position="22"/>
    </location>
</feature>
<organism evidence="2 3">
    <name type="scientific">Colletotrichum kahawae</name>
    <name type="common">Coffee berry disease fungus</name>
    <dbReference type="NCBI Taxonomy" id="34407"/>
    <lineage>
        <taxon>Eukaryota</taxon>
        <taxon>Fungi</taxon>
        <taxon>Dikarya</taxon>
        <taxon>Ascomycota</taxon>
        <taxon>Pezizomycotina</taxon>
        <taxon>Sordariomycetes</taxon>
        <taxon>Hypocreomycetidae</taxon>
        <taxon>Glomerellales</taxon>
        <taxon>Glomerellaceae</taxon>
        <taxon>Colletotrichum</taxon>
        <taxon>Colletotrichum gloeosporioides species complex</taxon>
    </lineage>
</organism>